<proteinExistence type="inferred from homology"/>
<dbReference type="Gene3D" id="2.60.120.10">
    <property type="entry name" value="Jelly Rolls"/>
    <property type="match status" value="1"/>
</dbReference>
<evidence type="ECO:0000256" key="7">
    <source>
        <dbReference type="ARBA" id="ARBA00023002"/>
    </source>
</evidence>
<comment type="caution">
    <text evidence="10">The sequence shown here is derived from an EMBL/GenBank/DDBJ whole genome shotgun (WGS) entry which is preliminary data.</text>
</comment>
<dbReference type="InterPro" id="IPR010300">
    <property type="entry name" value="CDO_1"/>
</dbReference>
<dbReference type="Proteomes" id="UP000655588">
    <property type="component" value="Unassembled WGS sequence"/>
</dbReference>
<sequence>MKQAFTFAKITTYYCNIFVFPRHKRYIECFVAALCPKLKKENALKTSKELPNSCVQNIARVVRSRDEDPGLICVSRDKQLNEKNARQREVSLTLRELVDALHEAFKTDHVNIDDVQDLMASYKSNPLEWKKYAKFDRYR</sequence>
<protein>
    <recommendedName>
        <fullName evidence="3 9">Cysteine dioxygenase</fullName>
        <ecNumber evidence="3 9">1.13.11.20</ecNumber>
    </recommendedName>
</protein>
<gene>
    <name evidence="10" type="ORF">E2986_05480</name>
</gene>
<evidence type="ECO:0000256" key="1">
    <source>
        <dbReference type="ARBA" id="ARBA00004759"/>
    </source>
</evidence>
<dbReference type="InterPro" id="IPR014710">
    <property type="entry name" value="RmlC-like_jellyroll"/>
</dbReference>
<keyword evidence="5" id="KW-0883">Thioether bond</keyword>
<dbReference type="UniPathway" id="UPA00012">
    <property type="reaction ID" value="UER00537"/>
</dbReference>
<evidence type="ECO:0000256" key="6">
    <source>
        <dbReference type="ARBA" id="ARBA00022964"/>
    </source>
</evidence>
<dbReference type="PANTHER" id="PTHR12918">
    <property type="entry name" value="CYSTEINE DIOXYGENASE"/>
    <property type="match status" value="1"/>
</dbReference>
<dbReference type="PANTHER" id="PTHR12918:SF1">
    <property type="entry name" value="CYSTEINE DIOXYGENASE TYPE 1"/>
    <property type="match status" value="1"/>
</dbReference>
<evidence type="ECO:0000256" key="2">
    <source>
        <dbReference type="ARBA" id="ARBA00006622"/>
    </source>
</evidence>
<evidence type="ECO:0000256" key="4">
    <source>
        <dbReference type="ARBA" id="ARBA00022723"/>
    </source>
</evidence>
<comment type="catalytic activity">
    <reaction evidence="9">
        <text>L-cysteine + O2 = 3-sulfino-L-alanine + H(+)</text>
        <dbReference type="Rhea" id="RHEA:20441"/>
        <dbReference type="ChEBI" id="CHEBI:15378"/>
        <dbReference type="ChEBI" id="CHEBI:15379"/>
        <dbReference type="ChEBI" id="CHEBI:35235"/>
        <dbReference type="ChEBI" id="CHEBI:61085"/>
        <dbReference type="EC" id="1.13.11.20"/>
    </reaction>
</comment>
<accession>A0A833RW28</accession>
<dbReference type="GO" id="GO:0008198">
    <property type="term" value="F:ferrous iron binding"/>
    <property type="evidence" value="ECO:0007669"/>
    <property type="project" value="TreeGrafter"/>
</dbReference>
<evidence type="ECO:0000256" key="5">
    <source>
        <dbReference type="ARBA" id="ARBA00022784"/>
    </source>
</evidence>
<keyword evidence="8 9" id="KW-0408">Iron</keyword>
<dbReference type="AlphaFoldDB" id="A0A833RW28"/>
<dbReference type="GO" id="GO:0042412">
    <property type="term" value="P:taurine biosynthetic process"/>
    <property type="evidence" value="ECO:0007669"/>
    <property type="project" value="UniProtKB-UniRule"/>
</dbReference>
<keyword evidence="11" id="KW-1185">Reference proteome</keyword>
<dbReference type="EMBL" id="WNWW01000089">
    <property type="protein sequence ID" value="KAF3430238.1"/>
    <property type="molecule type" value="Genomic_DNA"/>
</dbReference>
<dbReference type="GO" id="GO:0019448">
    <property type="term" value="P:L-cysteine catabolic process"/>
    <property type="evidence" value="ECO:0007669"/>
    <property type="project" value="TreeGrafter"/>
</dbReference>
<reference evidence="10" key="1">
    <citation type="submission" date="2019-11" db="EMBL/GenBank/DDBJ databases">
        <title>The nuclear and mitochondrial genomes of Frieseomelitta varia - a highly eusocial stingless bee (Meliponini) with a permanently sterile worker caste.</title>
        <authorList>
            <person name="Freitas F.C.P."/>
            <person name="Lourenco A.P."/>
            <person name="Nunes F.M.F."/>
            <person name="Paschoal A.R."/>
            <person name="Abreu F.C.P."/>
            <person name="Barbin F.O."/>
            <person name="Bataglia L."/>
            <person name="Cardoso-Junior C.A.M."/>
            <person name="Cervoni M.S."/>
            <person name="Silva S.R."/>
            <person name="Dalarmi F."/>
            <person name="Del Lama M.A."/>
            <person name="Depintor T.S."/>
            <person name="Ferreira K.M."/>
            <person name="Goria P.S."/>
            <person name="Jaskot M.C."/>
            <person name="Lago D.C."/>
            <person name="Luna-Lucena D."/>
            <person name="Moda L.M."/>
            <person name="Nascimento L."/>
            <person name="Pedrino M."/>
            <person name="Rabico F.O."/>
            <person name="Sanches F.C."/>
            <person name="Santos D.E."/>
            <person name="Santos C.G."/>
            <person name="Vieira J."/>
            <person name="Lopes T.F."/>
            <person name="Barchuk A.R."/>
            <person name="Hartfelder K."/>
            <person name="Simoes Z.L.P."/>
            <person name="Bitondi M.M.G."/>
            <person name="Pinheiro D.G."/>
        </authorList>
    </citation>
    <scope>NUCLEOTIDE SEQUENCE</scope>
    <source>
        <strain evidence="10">USP_RPSP 00005682</strain>
        <tissue evidence="10">Whole individual</tissue>
    </source>
</reference>
<evidence type="ECO:0000313" key="11">
    <source>
        <dbReference type="Proteomes" id="UP000655588"/>
    </source>
</evidence>
<dbReference type="InterPro" id="IPR011051">
    <property type="entry name" value="RmlC_Cupin_sf"/>
</dbReference>
<name>A0A833RW28_9HYME</name>
<comment type="similarity">
    <text evidence="2 9">Belongs to the cysteine dioxygenase family.</text>
</comment>
<organism evidence="10 11">
    <name type="scientific">Frieseomelitta varia</name>
    <dbReference type="NCBI Taxonomy" id="561572"/>
    <lineage>
        <taxon>Eukaryota</taxon>
        <taxon>Metazoa</taxon>
        <taxon>Ecdysozoa</taxon>
        <taxon>Arthropoda</taxon>
        <taxon>Hexapoda</taxon>
        <taxon>Insecta</taxon>
        <taxon>Pterygota</taxon>
        <taxon>Neoptera</taxon>
        <taxon>Endopterygota</taxon>
        <taxon>Hymenoptera</taxon>
        <taxon>Apocrita</taxon>
        <taxon>Aculeata</taxon>
        <taxon>Apoidea</taxon>
        <taxon>Anthophila</taxon>
        <taxon>Apidae</taxon>
        <taxon>Frieseomelitta</taxon>
    </lineage>
</organism>
<comment type="pathway">
    <text evidence="1 9">Organosulfur biosynthesis; taurine biosynthesis; hypotaurine from L-cysteine: step 1/2.</text>
</comment>
<dbReference type="Pfam" id="PF05995">
    <property type="entry name" value="CDO_I"/>
    <property type="match status" value="1"/>
</dbReference>
<comment type="cofactor">
    <cofactor evidence="9">
        <name>Fe cation</name>
        <dbReference type="ChEBI" id="CHEBI:24875"/>
    </cofactor>
    <text evidence="9">Binds 1 Fe cation per subunit.</text>
</comment>
<evidence type="ECO:0000256" key="9">
    <source>
        <dbReference type="RuleBase" id="RU366010"/>
    </source>
</evidence>
<dbReference type="EC" id="1.13.11.20" evidence="3 9"/>
<dbReference type="SUPFAM" id="SSF51182">
    <property type="entry name" value="RmlC-like cupins"/>
    <property type="match status" value="1"/>
</dbReference>
<keyword evidence="4 9" id="KW-0479">Metal-binding</keyword>
<dbReference type="GO" id="GO:0017172">
    <property type="term" value="F:cysteine dioxygenase activity"/>
    <property type="evidence" value="ECO:0007669"/>
    <property type="project" value="UniProtKB-UniRule"/>
</dbReference>
<evidence type="ECO:0000256" key="3">
    <source>
        <dbReference type="ARBA" id="ARBA00013133"/>
    </source>
</evidence>
<evidence type="ECO:0000313" key="10">
    <source>
        <dbReference type="EMBL" id="KAF3430238.1"/>
    </source>
</evidence>
<keyword evidence="7 9" id="KW-0560">Oxidoreductase</keyword>
<evidence type="ECO:0000256" key="8">
    <source>
        <dbReference type="ARBA" id="ARBA00023004"/>
    </source>
</evidence>
<keyword evidence="6 9" id="KW-0223">Dioxygenase</keyword>